<evidence type="ECO:0000313" key="11">
    <source>
        <dbReference type="EMBL" id="GMR44974.1"/>
    </source>
</evidence>
<gene>
    <name evidence="11" type="ORF">PMAYCL1PPCAC_15169</name>
</gene>
<comment type="caution">
    <text evidence="11">The sequence shown here is derived from an EMBL/GenBank/DDBJ whole genome shotgun (WGS) entry which is preliminary data.</text>
</comment>
<keyword evidence="4 10" id="KW-0028">Amino-acid biosynthesis</keyword>
<dbReference type="InterPro" id="IPR001544">
    <property type="entry name" value="Aminotrans_IV"/>
</dbReference>
<dbReference type="PANTHER" id="PTHR11825:SF44">
    <property type="entry name" value="BRANCHED-CHAIN-AMINO-ACID AMINOTRANSFERASE"/>
    <property type="match status" value="1"/>
</dbReference>
<dbReference type="SUPFAM" id="SSF56752">
    <property type="entry name" value="D-aminoacid aminotransferase-like PLP-dependent enzymes"/>
    <property type="match status" value="1"/>
</dbReference>
<evidence type="ECO:0000256" key="8">
    <source>
        <dbReference type="RuleBase" id="RU004106"/>
    </source>
</evidence>
<name>A0AAN5CIF9_9BILA</name>
<sequence length="232" mass="25300">DQAWIPTGAGTALYIRPILEGLGVTRSSSAKLVVMCCPVGKYLTSGALKLYANPAHSRVAPNGAGAFKMGCNYASTIAINAEAAEHGCAQSLWLWGEEQWITEAGTSNVFFLWRDDNGDLELVTPPTSGGLILPGVTRDSILTLVKEWAEFEITQRFPTMKEVQEAAAEGRILEFFCSGTASVVTPCDRIVYAEQPTNNVVIDIPEQLSFQPIYKRILETITGIQYGRIDRP</sequence>
<comment type="cofactor">
    <cofactor evidence="1 9">
        <name>pyridoxal 5'-phosphate</name>
        <dbReference type="ChEBI" id="CHEBI:597326"/>
    </cofactor>
</comment>
<keyword evidence="12" id="KW-1185">Reference proteome</keyword>
<keyword evidence="3 10" id="KW-0032">Aminotransferase</keyword>
<dbReference type="EC" id="2.6.1.42" evidence="10"/>
<dbReference type="EMBL" id="BTRK01000004">
    <property type="protein sequence ID" value="GMR44974.1"/>
    <property type="molecule type" value="Genomic_DNA"/>
</dbReference>
<dbReference type="GO" id="GO:0009099">
    <property type="term" value="P:L-valine biosynthetic process"/>
    <property type="evidence" value="ECO:0007669"/>
    <property type="project" value="TreeGrafter"/>
</dbReference>
<dbReference type="GO" id="GO:0009098">
    <property type="term" value="P:L-leucine biosynthetic process"/>
    <property type="evidence" value="ECO:0007669"/>
    <property type="project" value="TreeGrafter"/>
</dbReference>
<evidence type="ECO:0000256" key="10">
    <source>
        <dbReference type="RuleBase" id="RU004517"/>
    </source>
</evidence>
<protein>
    <recommendedName>
        <fullName evidence="10">Branched-chain-amino-acid aminotransferase</fullName>
        <ecNumber evidence="10">2.6.1.42</ecNumber>
    </recommendedName>
</protein>
<organism evidence="11 12">
    <name type="scientific">Pristionchus mayeri</name>
    <dbReference type="NCBI Taxonomy" id="1317129"/>
    <lineage>
        <taxon>Eukaryota</taxon>
        <taxon>Metazoa</taxon>
        <taxon>Ecdysozoa</taxon>
        <taxon>Nematoda</taxon>
        <taxon>Chromadorea</taxon>
        <taxon>Rhabditida</taxon>
        <taxon>Rhabditina</taxon>
        <taxon>Diplogasteromorpha</taxon>
        <taxon>Diplogasteroidea</taxon>
        <taxon>Neodiplogasteridae</taxon>
        <taxon>Pristionchus</taxon>
    </lineage>
</organism>
<dbReference type="InterPro" id="IPR043131">
    <property type="entry name" value="BCAT-like_N"/>
</dbReference>
<evidence type="ECO:0000256" key="9">
    <source>
        <dbReference type="RuleBase" id="RU004516"/>
    </source>
</evidence>
<evidence type="ECO:0000256" key="5">
    <source>
        <dbReference type="ARBA" id="ARBA00022679"/>
    </source>
</evidence>
<evidence type="ECO:0000256" key="4">
    <source>
        <dbReference type="ARBA" id="ARBA00022605"/>
    </source>
</evidence>
<keyword evidence="5 10" id="KW-0808">Transferase</keyword>
<dbReference type="GO" id="GO:0004084">
    <property type="term" value="F:branched-chain-amino-acid transaminase activity"/>
    <property type="evidence" value="ECO:0007669"/>
    <property type="project" value="UniProtKB-EC"/>
</dbReference>
<proteinExistence type="inferred from homology"/>
<evidence type="ECO:0000256" key="6">
    <source>
        <dbReference type="ARBA" id="ARBA00022898"/>
    </source>
</evidence>
<dbReference type="InterPro" id="IPR005786">
    <property type="entry name" value="B_amino_transII"/>
</dbReference>
<comment type="catalytic activity">
    <reaction evidence="10">
        <text>L-leucine + 2-oxoglutarate = 4-methyl-2-oxopentanoate + L-glutamate</text>
        <dbReference type="Rhea" id="RHEA:18321"/>
        <dbReference type="ChEBI" id="CHEBI:16810"/>
        <dbReference type="ChEBI" id="CHEBI:17865"/>
        <dbReference type="ChEBI" id="CHEBI:29985"/>
        <dbReference type="ChEBI" id="CHEBI:57427"/>
        <dbReference type="EC" id="2.6.1.42"/>
    </reaction>
</comment>
<dbReference type="Gene3D" id="3.20.10.10">
    <property type="entry name" value="D-amino Acid Aminotransferase, subunit A, domain 2"/>
    <property type="match status" value="1"/>
</dbReference>
<dbReference type="Gene3D" id="3.30.470.10">
    <property type="match status" value="1"/>
</dbReference>
<dbReference type="AlphaFoldDB" id="A0AAN5CIF9"/>
<dbReference type="InterPro" id="IPR043132">
    <property type="entry name" value="BCAT-like_C"/>
</dbReference>
<dbReference type="InterPro" id="IPR036038">
    <property type="entry name" value="Aminotransferase-like"/>
</dbReference>
<keyword evidence="7 10" id="KW-0100">Branched-chain amino acid biosynthesis</keyword>
<dbReference type="Proteomes" id="UP001328107">
    <property type="component" value="Unassembled WGS sequence"/>
</dbReference>
<feature type="non-terminal residue" evidence="11">
    <location>
        <position position="1"/>
    </location>
</feature>
<evidence type="ECO:0000256" key="3">
    <source>
        <dbReference type="ARBA" id="ARBA00022576"/>
    </source>
</evidence>
<evidence type="ECO:0000313" key="12">
    <source>
        <dbReference type="Proteomes" id="UP001328107"/>
    </source>
</evidence>
<dbReference type="PANTHER" id="PTHR11825">
    <property type="entry name" value="SUBGROUP IIII AMINOTRANSFERASE"/>
    <property type="match status" value="1"/>
</dbReference>
<evidence type="ECO:0000256" key="7">
    <source>
        <dbReference type="ARBA" id="ARBA00023304"/>
    </source>
</evidence>
<comment type="catalytic activity">
    <reaction evidence="10">
        <text>L-isoleucine + 2-oxoglutarate = (S)-3-methyl-2-oxopentanoate + L-glutamate</text>
        <dbReference type="Rhea" id="RHEA:24801"/>
        <dbReference type="ChEBI" id="CHEBI:16810"/>
        <dbReference type="ChEBI" id="CHEBI:29985"/>
        <dbReference type="ChEBI" id="CHEBI:35146"/>
        <dbReference type="ChEBI" id="CHEBI:58045"/>
        <dbReference type="EC" id="2.6.1.42"/>
    </reaction>
</comment>
<evidence type="ECO:0000256" key="2">
    <source>
        <dbReference type="ARBA" id="ARBA00009320"/>
    </source>
</evidence>
<comment type="similarity">
    <text evidence="2 8">Belongs to the class-IV pyridoxal-phosphate-dependent aminotransferase family.</text>
</comment>
<accession>A0AAN5CIF9</accession>
<dbReference type="PROSITE" id="PS00770">
    <property type="entry name" value="AA_TRANSFER_CLASS_4"/>
    <property type="match status" value="1"/>
</dbReference>
<comment type="catalytic activity">
    <reaction evidence="10">
        <text>L-valine + 2-oxoglutarate = 3-methyl-2-oxobutanoate + L-glutamate</text>
        <dbReference type="Rhea" id="RHEA:24813"/>
        <dbReference type="ChEBI" id="CHEBI:11851"/>
        <dbReference type="ChEBI" id="CHEBI:16810"/>
        <dbReference type="ChEBI" id="CHEBI:29985"/>
        <dbReference type="ChEBI" id="CHEBI:57762"/>
        <dbReference type="EC" id="2.6.1.42"/>
    </reaction>
</comment>
<keyword evidence="6 9" id="KW-0663">Pyridoxal phosphate</keyword>
<dbReference type="InterPro" id="IPR018300">
    <property type="entry name" value="Aminotrans_IV_CS"/>
</dbReference>
<reference evidence="12" key="1">
    <citation type="submission" date="2022-10" db="EMBL/GenBank/DDBJ databases">
        <title>Genome assembly of Pristionchus species.</title>
        <authorList>
            <person name="Yoshida K."/>
            <person name="Sommer R.J."/>
        </authorList>
    </citation>
    <scope>NUCLEOTIDE SEQUENCE [LARGE SCALE GENOMIC DNA]</scope>
    <source>
        <strain evidence="12">RS5460</strain>
    </source>
</reference>
<dbReference type="Pfam" id="PF01063">
    <property type="entry name" value="Aminotran_4"/>
    <property type="match status" value="1"/>
</dbReference>
<dbReference type="GO" id="GO:0005739">
    <property type="term" value="C:mitochondrion"/>
    <property type="evidence" value="ECO:0007669"/>
    <property type="project" value="TreeGrafter"/>
</dbReference>
<evidence type="ECO:0000256" key="1">
    <source>
        <dbReference type="ARBA" id="ARBA00001933"/>
    </source>
</evidence>